<sequence length="297" mass="29968">MHDHDLGLSHDLRVMTALASRRRALGLFAGVGTGAVLAGCDGGSSSTATSATATPTPTPTATATATPTPTPTATATTTSCVADPAETNGPYPADGTNTSSGLTSNALTASNVVRSDIRSSFIGTSTTVASGVQLTLTLTLVDVNSSCGALAGYAIYVWHCDEAGKYSLYSLPAESYLRGVGVTDSNGQVTFTTIFPGCYSGRWPHIHFEVFSSLSNATSGRYAVLTSQLAMPSAACSAVYNGVSGYSASIANFAAVSINSDTVFGDNTAAQVAQQTPTLSGSVTGGYTGTAVIGIAR</sequence>
<gene>
    <name evidence="3" type="ORF">TS85_13670</name>
</gene>
<keyword evidence="3" id="KW-0223">Dioxygenase</keyword>
<evidence type="ECO:0000313" key="4">
    <source>
        <dbReference type="Proteomes" id="UP000032300"/>
    </source>
</evidence>
<organism evidence="3 4">
    <name type="scientific">Sphingomonas hengshuiensis</name>
    <dbReference type="NCBI Taxonomy" id="1609977"/>
    <lineage>
        <taxon>Bacteria</taxon>
        <taxon>Pseudomonadati</taxon>
        <taxon>Pseudomonadota</taxon>
        <taxon>Alphaproteobacteria</taxon>
        <taxon>Sphingomonadales</taxon>
        <taxon>Sphingomonadaceae</taxon>
        <taxon>Sphingomonas</taxon>
    </lineage>
</organism>
<feature type="domain" description="Intradiol ring-cleavage dioxygenases" evidence="2">
    <location>
        <begin position="130"/>
        <end position="202"/>
    </location>
</feature>
<dbReference type="AlphaFoldDB" id="A0A7U4J987"/>
<dbReference type="SUPFAM" id="SSF49482">
    <property type="entry name" value="Aromatic compound dioxygenase"/>
    <property type="match status" value="1"/>
</dbReference>
<protein>
    <submittedName>
        <fullName evidence="3">Intradiol ring-cleavage dioxygenase</fullName>
    </submittedName>
</protein>
<dbReference type="PANTHER" id="PTHR34315">
    <property type="match status" value="1"/>
</dbReference>
<proteinExistence type="predicted"/>
<dbReference type="EMBL" id="CP010836">
    <property type="protein sequence ID" value="AJP72595.1"/>
    <property type="molecule type" value="Genomic_DNA"/>
</dbReference>
<keyword evidence="4" id="KW-1185">Reference proteome</keyword>
<keyword evidence="3" id="KW-0560">Oxidoreductase</keyword>
<dbReference type="InterPro" id="IPR015889">
    <property type="entry name" value="Intradiol_dOase_core"/>
</dbReference>
<evidence type="ECO:0000259" key="2">
    <source>
        <dbReference type="Pfam" id="PF00775"/>
    </source>
</evidence>
<dbReference type="InterPro" id="IPR006311">
    <property type="entry name" value="TAT_signal"/>
</dbReference>
<dbReference type="PROSITE" id="PS51318">
    <property type="entry name" value="TAT"/>
    <property type="match status" value="1"/>
</dbReference>
<evidence type="ECO:0000256" key="1">
    <source>
        <dbReference type="SAM" id="MobiDB-lite"/>
    </source>
</evidence>
<dbReference type="InterPro" id="IPR000627">
    <property type="entry name" value="Intradiol_dOase_C"/>
</dbReference>
<dbReference type="Pfam" id="PF00775">
    <property type="entry name" value="Dioxygenase_C"/>
    <property type="match status" value="1"/>
</dbReference>
<dbReference type="GO" id="GO:0016702">
    <property type="term" value="F:oxidoreductase activity, acting on single donors with incorporation of molecular oxygen, incorporation of two atoms of oxygen"/>
    <property type="evidence" value="ECO:0007669"/>
    <property type="project" value="InterPro"/>
</dbReference>
<reference evidence="3 4" key="2">
    <citation type="submission" date="2015-02" db="EMBL/GenBank/DDBJ databases">
        <title>The complete genome of Sphingomonas hengshuiensis sp. WHSC-8 isolated from soil of Hengshui Lake.</title>
        <authorList>
            <person name="Wei S."/>
            <person name="Guo J."/>
            <person name="Su C."/>
            <person name="Wu R."/>
            <person name="Zhang Z."/>
            <person name="Liang K."/>
            <person name="Li H."/>
            <person name="Wang T."/>
            <person name="Liu H."/>
            <person name="Zhang C."/>
            <person name="Li Z."/>
            <person name="Wang Q."/>
            <person name="Meng J."/>
        </authorList>
    </citation>
    <scope>NUCLEOTIDE SEQUENCE [LARGE SCALE GENOMIC DNA]</scope>
    <source>
        <strain evidence="3 4">WHSC-8</strain>
    </source>
</reference>
<dbReference type="PANTHER" id="PTHR34315:SF1">
    <property type="entry name" value="INTRADIOL RING-CLEAVAGE DIOXYGENASES DOMAIN-CONTAINING PROTEIN-RELATED"/>
    <property type="match status" value="1"/>
</dbReference>
<dbReference type="KEGG" id="sphi:TS85_13670"/>
<feature type="region of interest" description="Disordered" evidence="1">
    <location>
        <begin position="42"/>
        <end position="102"/>
    </location>
</feature>
<accession>A0A7U4J987</accession>
<reference evidence="3 4" key="1">
    <citation type="journal article" date="2015" name="Int. J. Syst. Evol. Microbiol.">
        <title>Sphingomonas hengshuiensis sp. nov., isolated from lake wetland.</title>
        <authorList>
            <person name="Wei S."/>
            <person name="Wang T."/>
            <person name="Liu H."/>
            <person name="Zhang C."/>
            <person name="Guo J."/>
            <person name="Wang Q."/>
            <person name="Liang K."/>
            <person name="Zhang Z."/>
        </authorList>
    </citation>
    <scope>NUCLEOTIDE SEQUENCE [LARGE SCALE GENOMIC DNA]</scope>
    <source>
        <strain evidence="3 4">WHSC-8</strain>
    </source>
</reference>
<evidence type="ECO:0000313" key="3">
    <source>
        <dbReference type="EMBL" id="AJP72595.1"/>
    </source>
</evidence>
<feature type="compositionally biased region" description="Low complexity" evidence="1">
    <location>
        <begin position="44"/>
        <end position="79"/>
    </location>
</feature>
<name>A0A7U4J987_9SPHN</name>
<dbReference type="GO" id="GO:0008199">
    <property type="term" value="F:ferric iron binding"/>
    <property type="evidence" value="ECO:0007669"/>
    <property type="project" value="InterPro"/>
</dbReference>
<dbReference type="Proteomes" id="UP000032300">
    <property type="component" value="Chromosome"/>
</dbReference>
<dbReference type="Gene3D" id="2.60.130.10">
    <property type="entry name" value="Aromatic compound dioxygenase"/>
    <property type="match status" value="1"/>
</dbReference>